<evidence type="ECO:0000256" key="2">
    <source>
        <dbReference type="ARBA" id="ARBA00013147"/>
    </source>
</evidence>
<organism evidence="13 14">
    <name type="scientific">Gordonia bronchialis (strain ATCC 25592 / DSM 43247 / BCRC 13721 / JCM 3198 / KCTC 3076 / NBRC 16047 / NCTC 10667)</name>
    <name type="common">Rhodococcus bronchialis</name>
    <dbReference type="NCBI Taxonomy" id="526226"/>
    <lineage>
        <taxon>Bacteria</taxon>
        <taxon>Bacillati</taxon>
        <taxon>Actinomycetota</taxon>
        <taxon>Actinomycetes</taxon>
        <taxon>Mycobacteriales</taxon>
        <taxon>Gordoniaceae</taxon>
        <taxon>Gordonia</taxon>
    </lineage>
</organism>
<dbReference type="UniPathway" id="UPA00121">
    <property type="reaction ID" value="UER00345"/>
</dbReference>
<dbReference type="eggNOG" id="COG0077">
    <property type="taxonomic scope" value="Bacteria"/>
</dbReference>
<dbReference type="PANTHER" id="PTHR21022">
    <property type="entry name" value="PREPHENATE DEHYDRATASE P PROTEIN"/>
    <property type="match status" value="1"/>
</dbReference>
<feature type="domain" description="Prephenate dehydratase" evidence="11">
    <location>
        <begin position="3"/>
        <end position="197"/>
    </location>
</feature>
<evidence type="ECO:0000256" key="4">
    <source>
        <dbReference type="ARBA" id="ARBA00022605"/>
    </source>
</evidence>
<comment type="catalytic activity">
    <reaction evidence="8 10">
        <text>prephenate + H(+) = 3-phenylpyruvate + CO2 + H2O</text>
        <dbReference type="Rhea" id="RHEA:21648"/>
        <dbReference type="ChEBI" id="CHEBI:15377"/>
        <dbReference type="ChEBI" id="CHEBI:15378"/>
        <dbReference type="ChEBI" id="CHEBI:16526"/>
        <dbReference type="ChEBI" id="CHEBI:18005"/>
        <dbReference type="ChEBI" id="CHEBI:29934"/>
        <dbReference type="EC" id="4.2.1.51"/>
    </reaction>
</comment>
<dbReference type="RefSeq" id="WP_012832115.1">
    <property type="nucleotide sequence ID" value="NC_013441.1"/>
</dbReference>
<feature type="site" description="Essential for prephenate dehydratase activity" evidence="9">
    <location>
        <position position="190"/>
    </location>
</feature>
<keyword evidence="4 10" id="KW-0028">Amino-acid biosynthesis</keyword>
<reference evidence="14" key="1">
    <citation type="submission" date="2009-10" db="EMBL/GenBank/DDBJ databases">
        <title>The complete chromosome of Gordonia bronchialis DSM 43247.</title>
        <authorList>
            <consortium name="US DOE Joint Genome Institute (JGI-PGF)"/>
            <person name="Lucas S."/>
            <person name="Copeland A."/>
            <person name="Lapidus A."/>
            <person name="Glavina del Rio T."/>
            <person name="Dalin E."/>
            <person name="Tice H."/>
            <person name="Bruce D."/>
            <person name="Goodwin L."/>
            <person name="Pitluck S."/>
            <person name="Kyrpides N."/>
            <person name="Mavromatis K."/>
            <person name="Ivanova N."/>
            <person name="Ovchinnikova G."/>
            <person name="Saunders E."/>
            <person name="Brettin T."/>
            <person name="Detter J.C."/>
            <person name="Han C."/>
            <person name="Larimer F."/>
            <person name="Land M."/>
            <person name="Hauser L."/>
            <person name="Markowitz V."/>
            <person name="Cheng J.-F."/>
            <person name="Hugenholtz P."/>
            <person name="Woyke T."/>
            <person name="Wu D."/>
            <person name="Jando M."/>
            <person name="Schneider S."/>
            <person name="Goeker M."/>
            <person name="Klenk H.-P."/>
            <person name="Eisen J.A."/>
        </authorList>
    </citation>
    <scope>NUCLEOTIDE SEQUENCE [LARGE SCALE GENOMIC DNA]</scope>
    <source>
        <strain evidence="14">ATCC 25592 / DSM 43247 / BCRC 13721 / JCM 3198 / KCTC 3076 / NBRC 16047 / NCTC 10667</strain>
    </source>
</reference>
<dbReference type="FunFam" id="3.30.70.260:FF:000012">
    <property type="entry name" value="Prephenate dehydratase"/>
    <property type="match status" value="1"/>
</dbReference>
<keyword evidence="7 10" id="KW-0456">Lyase</keyword>
<dbReference type="HOGENOM" id="CLU_035008_0_0_11"/>
<evidence type="ECO:0000256" key="10">
    <source>
        <dbReference type="RuleBase" id="RU361254"/>
    </source>
</evidence>
<accession>D0LB92</accession>
<dbReference type="PROSITE" id="PS00858">
    <property type="entry name" value="PREPHENATE_DEHYDR_2"/>
    <property type="match status" value="1"/>
</dbReference>
<evidence type="ECO:0000256" key="8">
    <source>
        <dbReference type="ARBA" id="ARBA00047848"/>
    </source>
</evidence>
<dbReference type="InterPro" id="IPR001086">
    <property type="entry name" value="Preph_deHydtase"/>
</dbReference>
<evidence type="ECO:0000256" key="3">
    <source>
        <dbReference type="ARBA" id="ARBA00021872"/>
    </source>
</evidence>
<gene>
    <name evidence="10" type="primary">pheA</name>
    <name evidence="13" type="ordered locus">Gbro_0175</name>
</gene>
<evidence type="ECO:0000256" key="1">
    <source>
        <dbReference type="ARBA" id="ARBA00004741"/>
    </source>
</evidence>
<dbReference type="NCBIfam" id="NF008865">
    <property type="entry name" value="PRK11898.1"/>
    <property type="match status" value="1"/>
</dbReference>
<dbReference type="AlphaFoldDB" id="D0LB92"/>
<dbReference type="GO" id="GO:0009094">
    <property type="term" value="P:L-phenylalanine biosynthetic process"/>
    <property type="evidence" value="ECO:0007669"/>
    <property type="project" value="UniProtKB-UniPathway"/>
</dbReference>
<dbReference type="PANTHER" id="PTHR21022:SF19">
    <property type="entry name" value="PREPHENATE DEHYDRATASE-RELATED"/>
    <property type="match status" value="1"/>
</dbReference>
<evidence type="ECO:0000259" key="11">
    <source>
        <dbReference type="PROSITE" id="PS51171"/>
    </source>
</evidence>
<dbReference type="InterPro" id="IPR018528">
    <property type="entry name" value="Preph_deHydtase_CS"/>
</dbReference>
<keyword evidence="5 10" id="KW-0057">Aromatic amino acid biosynthesis</keyword>
<protein>
    <recommendedName>
        <fullName evidence="3 10">Prephenate dehydratase</fullName>
        <shortName evidence="10">PDT</shortName>
        <ecNumber evidence="2 10">4.2.1.51</ecNumber>
    </recommendedName>
</protein>
<dbReference type="EC" id="4.2.1.51" evidence="2 10"/>
<name>D0LB92_GORB4</name>
<dbReference type="PIRSF" id="PIRSF001500">
    <property type="entry name" value="Chor_mut_pdt_Ppr"/>
    <property type="match status" value="1"/>
</dbReference>
<evidence type="ECO:0000313" key="14">
    <source>
        <dbReference type="Proteomes" id="UP000001219"/>
    </source>
</evidence>
<evidence type="ECO:0000313" key="13">
    <source>
        <dbReference type="EMBL" id="ACY19523.1"/>
    </source>
</evidence>
<dbReference type="PROSITE" id="PS51171">
    <property type="entry name" value="PREPHENATE_DEHYDR_3"/>
    <property type="match status" value="1"/>
</dbReference>
<reference evidence="13 14" key="2">
    <citation type="journal article" date="2010" name="Stand. Genomic Sci.">
        <title>Complete genome sequence of Gordonia bronchialis type strain (3410).</title>
        <authorList>
            <person name="Ivanova N."/>
            <person name="Sikorski J."/>
            <person name="Jando M."/>
            <person name="Lapidus A."/>
            <person name="Nolan M."/>
            <person name="Lucas S."/>
            <person name="Del Rio T.G."/>
            <person name="Tice H."/>
            <person name="Copeland A."/>
            <person name="Cheng J.F."/>
            <person name="Chen F."/>
            <person name="Bruce D."/>
            <person name="Goodwin L."/>
            <person name="Pitluck S."/>
            <person name="Mavromatis K."/>
            <person name="Ovchinnikova G."/>
            <person name="Pati A."/>
            <person name="Chen A."/>
            <person name="Palaniappan K."/>
            <person name="Land M."/>
            <person name="Hauser L."/>
            <person name="Chang Y.J."/>
            <person name="Jeffries C.D."/>
            <person name="Chain P."/>
            <person name="Saunders E."/>
            <person name="Han C."/>
            <person name="Detter J.C."/>
            <person name="Brettin T."/>
            <person name="Rohde M."/>
            <person name="Goker M."/>
            <person name="Bristow J."/>
            <person name="Eisen J.A."/>
            <person name="Markowitz V."/>
            <person name="Hugenholtz P."/>
            <person name="Klenk H.P."/>
            <person name="Kyrpides N.C."/>
        </authorList>
    </citation>
    <scope>NUCLEOTIDE SEQUENCE [LARGE SCALE GENOMIC DNA]</scope>
    <source>
        <strain evidence="14">ATCC 25592 / DSM 43247 / BCRC 13721 / JCM 3198 / KCTC 3076 / NBRC 16047 / NCTC 10667</strain>
    </source>
</reference>
<dbReference type="PROSITE" id="PS51671">
    <property type="entry name" value="ACT"/>
    <property type="match status" value="1"/>
</dbReference>
<dbReference type="InterPro" id="IPR002912">
    <property type="entry name" value="ACT_dom"/>
</dbReference>
<dbReference type="SUPFAM" id="SSF55021">
    <property type="entry name" value="ACT-like"/>
    <property type="match status" value="1"/>
</dbReference>
<dbReference type="SUPFAM" id="SSF53850">
    <property type="entry name" value="Periplasmic binding protein-like II"/>
    <property type="match status" value="1"/>
</dbReference>
<sequence>MPVFAYFGPAGTFTEMALEQVLAQAATPGESTAPLFLPAAERIAAPSPAAAIAMVRTGEVDYACVPIESSLEGSVPATMDALVPGPGAGRVQVFAETVIDVAFTIGAAAPIPPAQVTRLAAYPVAEAQVRGSVARLFPNAHFVTAASNAAAAHDVAAGDADAAVTTALAARLSGLTVLADGISDATDAVTRFLIIGRPAPPPAPTGADRTAVILELPNAPGSLMAAMNEFASRGVDLTRIESRPRRELERGLSNAGEYRFFLDAVGHIDDDAVAEALAALHRRCDRIVYLGSWPAHRVPGAVPPDHSASTAWVQTMRRGGDATTGADR</sequence>
<evidence type="ECO:0000259" key="12">
    <source>
        <dbReference type="PROSITE" id="PS51671"/>
    </source>
</evidence>
<dbReference type="GO" id="GO:0005737">
    <property type="term" value="C:cytoplasm"/>
    <property type="evidence" value="ECO:0007669"/>
    <property type="project" value="TreeGrafter"/>
</dbReference>
<dbReference type="CDD" id="cd04905">
    <property type="entry name" value="ACT_CM-PDT"/>
    <property type="match status" value="1"/>
</dbReference>
<keyword evidence="14" id="KW-1185">Reference proteome</keyword>
<evidence type="ECO:0000256" key="9">
    <source>
        <dbReference type="PIRSR" id="PIRSR001500-2"/>
    </source>
</evidence>
<dbReference type="OrthoDB" id="9802281at2"/>
<dbReference type="EMBL" id="CP001802">
    <property type="protein sequence ID" value="ACY19523.1"/>
    <property type="molecule type" value="Genomic_DNA"/>
</dbReference>
<dbReference type="InterPro" id="IPR008242">
    <property type="entry name" value="Chor_mutase/pphenate_deHydtase"/>
</dbReference>
<evidence type="ECO:0000256" key="5">
    <source>
        <dbReference type="ARBA" id="ARBA00023141"/>
    </source>
</evidence>
<dbReference type="Gene3D" id="3.40.190.10">
    <property type="entry name" value="Periplasmic binding protein-like II"/>
    <property type="match status" value="2"/>
</dbReference>
<feature type="domain" description="ACT" evidence="12">
    <location>
        <begin position="211"/>
        <end position="294"/>
    </location>
</feature>
<evidence type="ECO:0000256" key="6">
    <source>
        <dbReference type="ARBA" id="ARBA00023222"/>
    </source>
</evidence>
<dbReference type="InterPro" id="IPR045865">
    <property type="entry name" value="ACT-like_dom_sf"/>
</dbReference>
<dbReference type="GO" id="GO:0004664">
    <property type="term" value="F:prephenate dehydratase activity"/>
    <property type="evidence" value="ECO:0007669"/>
    <property type="project" value="UniProtKB-UniRule"/>
</dbReference>
<dbReference type="STRING" id="526226.Gbro_0175"/>
<dbReference type="KEGG" id="gbr:Gbro_0175"/>
<dbReference type="Gene3D" id="3.30.70.260">
    <property type="match status" value="1"/>
</dbReference>
<evidence type="ECO:0000256" key="7">
    <source>
        <dbReference type="ARBA" id="ARBA00023239"/>
    </source>
</evidence>
<comment type="pathway">
    <text evidence="1 10">Amino-acid biosynthesis; L-phenylalanine biosynthesis; phenylpyruvate from prephenate: step 1/1.</text>
</comment>
<proteinExistence type="predicted"/>
<dbReference type="Pfam" id="PF01842">
    <property type="entry name" value="ACT"/>
    <property type="match status" value="1"/>
</dbReference>
<dbReference type="Proteomes" id="UP000001219">
    <property type="component" value="Chromosome"/>
</dbReference>
<keyword evidence="6 10" id="KW-0584">Phenylalanine biosynthesis</keyword>
<dbReference type="Pfam" id="PF00800">
    <property type="entry name" value="PDT"/>
    <property type="match status" value="1"/>
</dbReference>